<dbReference type="CDD" id="cd14066">
    <property type="entry name" value="STKc_IRAK"/>
    <property type="match status" value="1"/>
</dbReference>
<gene>
    <name evidence="7" type="ORF">PVAP13_3KG262399</name>
</gene>
<keyword evidence="8" id="KW-1185">Reference proteome</keyword>
<evidence type="ECO:0000256" key="2">
    <source>
        <dbReference type="ARBA" id="ARBA00022840"/>
    </source>
</evidence>
<feature type="region of interest" description="Disordered" evidence="4">
    <location>
        <begin position="77"/>
        <end position="97"/>
    </location>
</feature>
<dbReference type="SUPFAM" id="SSF56112">
    <property type="entry name" value="Protein kinase-like (PK-like)"/>
    <property type="match status" value="1"/>
</dbReference>
<keyword evidence="1 3" id="KW-0547">Nucleotide-binding</keyword>
<dbReference type="FunFam" id="3.30.200.20:FF:000015">
    <property type="entry name" value="Somatic embryogenesis receptor kinase 1"/>
    <property type="match status" value="1"/>
</dbReference>
<feature type="domain" description="Protein kinase" evidence="6">
    <location>
        <begin position="150"/>
        <end position="440"/>
    </location>
</feature>
<evidence type="ECO:0000259" key="6">
    <source>
        <dbReference type="PROSITE" id="PS50011"/>
    </source>
</evidence>
<protein>
    <recommendedName>
        <fullName evidence="6">Protein kinase domain-containing protein</fullName>
    </recommendedName>
</protein>
<dbReference type="InterPro" id="IPR017441">
    <property type="entry name" value="Protein_kinase_ATP_BS"/>
</dbReference>
<evidence type="ECO:0000256" key="3">
    <source>
        <dbReference type="PROSITE-ProRule" id="PRU10141"/>
    </source>
</evidence>
<accession>A0A8T0V6Q8</accession>
<evidence type="ECO:0000256" key="1">
    <source>
        <dbReference type="ARBA" id="ARBA00022741"/>
    </source>
</evidence>
<dbReference type="EMBL" id="CM029041">
    <property type="protein sequence ID" value="KAG2627739.1"/>
    <property type="molecule type" value="Genomic_DNA"/>
</dbReference>
<sequence length="468" mass="49430">MADASSPPAPAPAPFAAEDLADARLAPWPAPHRRDGGGGRTNPLFTILPVSALAIGLVLLVAVAVILVATRRARPRKVDAGGSCSGDGKPGAPTSSCGSHNARCGYAAAAAAGVGCIYAGRLGFAAAAPARRRGAQVFTYRELERATDGFSEGNVVGRGASGDVFRGRLADGTPAAIKRLRLDQRRQGEREFRIEVDLLSRMDSPYLVGLLGYCADQSHRLLVFELMPNGSLRSHLHPPAGGAGAGARQPPLGWATRLGIALDCARALEYLHEHSTPAVIHRDFNCGNVLLDHDLRARVSDFGTAKLGSNKADGQVVTRVLGTTGYLAPEYASTGKLTTKSDVYSYGVVLLELLTGRVPVDTRRPPGQHVLVSWALPRLTNRQKLVQMVDPALRGQFALKDLIQVAAIAAMCVQTKAEYRPLMTDVVQSLIPIAKPTPAMSCSSTPVRAVLEHVIFMGSSKCGGKTSS</sequence>
<dbReference type="PANTHER" id="PTHR47989:SF2">
    <property type="entry name" value="SERINE_THREONINE-PROTEIN KINASE PBL7-RELATED"/>
    <property type="match status" value="1"/>
</dbReference>
<feature type="transmembrane region" description="Helical" evidence="5">
    <location>
        <begin position="44"/>
        <end position="69"/>
    </location>
</feature>
<keyword evidence="5" id="KW-0472">Membrane</keyword>
<keyword evidence="5" id="KW-0812">Transmembrane</keyword>
<evidence type="ECO:0000256" key="5">
    <source>
        <dbReference type="SAM" id="Phobius"/>
    </source>
</evidence>
<dbReference type="AlphaFoldDB" id="A0A8T0V6Q8"/>
<reference evidence="7" key="1">
    <citation type="submission" date="2020-05" db="EMBL/GenBank/DDBJ databases">
        <title>WGS assembly of Panicum virgatum.</title>
        <authorList>
            <person name="Lovell J.T."/>
            <person name="Jenkins J."/>
            <person name="Shu S."/>
            <person name="Juenger T.E."/>
            <person name="Schmutz J."/>
        </authorList>
    </citation>
    <scope>NUCLEOTIDE SEQUENCE</scope>
    <source>
        <strain evidence="7">AP13</strain>
    </source>
</reference>
<keyword evidence="2 3" id="KW-0067">ATP-binding</keyword>
<dbReference type="Pfam" id="PF07714">
    <property type="entry name" value="PK_Tyr_Ser-Thr"/>
    <property type="match status" value="1"/>
</dbReference>
<keyword evidence="5" id="KW-1133">Transmembrane helix</keyword>
<dbReference type="Gene3D" id="3.30.200.20">
    <property type="entry name" value="Phosphorylase Kinase, domain 1"/>
    <property type="match status" value="1"/>
</dbReference>
<dbReference type="GO" id="GO:0004672">
    <property type="term" value="F:protein kinase activity"/>
    <property type="evidence" value="ECO:0007669"/>
    <property type="project" value="InterPro"/>
</dbReference>
<comment type="caution">
    <text evidence="7">The sequence shown here is derived from an EMBL/GenBank/DDBJ whole genome shotgun (WGS) entry which is preliminary data.</text>
</comment>
<dbReference type="InterPro" id="IPR001245">
    <property type="entry name" value="Ser-Thr/Tyr_kinase_cat_dom"/>
</dbReference>
<dbReference type="FunFam" id="1.10.510.10:FF:000051">
    <property type="entry name" value="Receptor-like serine/threonine-protein kinase ALE2"/>
    <property type="match status" value="1"/>
</dbReference>
<evidence type="ECO:0000313" key="7">
    <source>
        <dbReference type="EMBL" id="KAG2627739.1"/>
    </source>
</evidence>
<dbReference type="GO" id="GO:0005524">
    <property type="term" value="F:ATP binding"/>
    <property type="evidence" value="ECO:0007669"/>
    <property type="project" value="UniProtKB-UniRule"/>
</dbReference>
<name>A0A8T0V6Q8_PANVG</name>
<feature type="binding site" evidence="3">
    <location>
        <position position="178"/>
    </location>
    <ligand>
        <name>ATP</name>
        <dbReference type="ChEBI" id="CHEBI:30616"/>
    </ligand>
</feature>
<dbReference type="PROSITE" id="PS00107">
    <property type="entry name" value="PROTEIN_KINASE_ATP"/>
    <property type="match status" value="1"/>
</dbReference>
<dbReference type="InterPro" id="IPR011009">
    <property type="entry name" value="Kinase-like_dom_sf"/>
</dbReference>
<dbReference type="PANTHER" id="PTHR47989">
    <property type="entry name" value="OS01G0750732 PROTEIN"/>
    <property type="match status" value="1"/>
</dbReference>
<organism evidence="7 8">
    <name type="scientific">Panicum virgatum</name>
    <name type="common">Blackwell switchgrass</name>
    <dbReference type="NCBI Taxonomy" id="38727"/>
    <lineage>
        <taxon>Eukaryota</taxon>
        <taxon>Viridiplantae</taxon>
        <taxon>Streptophyta</taxon>
        <taxon>Embryophyta</taxon>
        <taxon>Tracheophyta</taxon>
        <taxon>Spermatophyta</taxon>
        <taxon>Magnoliopsida</taxon>
        <taxon>Liliopsida</taxon>
        <taxon>Poales</taxon>
        <taxon>Poaceae</taxon>
        <taxon>PACMAD clade</taxon>
        <taxon>Panicoideae</taxon>
        <taxon>Panicodae</taxon>
        <taxon>Paniceae</taxon>
        <taxon>Panicinae</taxon>
        <taxon>Panicum</taxon>
        <taxon>Panicum sect. Hiantes</taxon>
    </lineage>
</organism>
<evidence type="ECO:0000313" key="8">
    <source>
        <dbReference type="Proteomes" id="UP000823388"/>
    </source>
</evidence>
<dbReference type="Proteomes" id="UP000823388">
    <property type="component" value="Chromosome 3K"/>
</dbReference>
<dbReference type="PROSITE" id="PS50011">
    <property type="entry name" value="PROTEIN_KINASE_DOM"/>
    <property type="match status" value="1"/>
</dbReference>
<dbReference type="Gene3D" id="1.10.510.10">
    <property type="entry name" value="Transferase(Phosphotransferase) domain 1"/>
    <property type="match status" value="1"/>
</dbReference>
<proteinExistence type="predicted"/>
<evidence type="ECO:0000256" key="4">
    <source>
        <dbReference type="SAM" id="MobiDB-lite"/>
    </source>
</evidence>
<dbReference type="InterPro" id="IPR000719">
    <property type="entry name" value="Prot_kinase_dom"/>
</dbReference>